<gene>
    <name evidence="1" type="ORF">Bfra_000463</name>
</gene>
<name>A0A8H6EN20_9HELO</name>
<protein>
    <submittedName>
        <fullName evidence="1">Uncharacterized protein</fullName>
    </submittedName>
</protein>
<accession>A0A8H6EN20</accession>
<keyword evidence="2" id="KW-1185">Reference proteome</keyword>
<evidence type="ECO:0000313" key="2">
    <source>
        <dbReference type="Proteomes" id="UP000531561"/>
    </source>
</evidence>
<dbReference type="RefSeq" id="XP_037197242.1">
    <property type="nucleotide sequence ID" value="XM_037330909.1"/>
</dbReference>
<organism evidence="1 2">
    <name type="scientific">Botrytis fragariae</name>
    <dbReference type="NCBI Taxonomy" id="1964551"/>
    <lineage>
        <taxon>Eukaryota</taxon>
        <taxon>Fungi</taxon>
        <taxon>Dikarya</taxon>
        <taxon>Ascomycota</taxon>
        <taxon>Pezizomycotina</taxon>
        <taxon>Leotiomycetes</taxon>
        <taxon>Helotiales</taxon>
        <taxon>Sclerotiniaceae</taxon>
        <taxon>Botrytis</taxon>
    </lineage>
</organism>
<evidence type="ECO:0000313" key="1">
    <source>
        <dbReference type="EMBL" id="KAF5878297.1"/>
    </source>
</evidence>
<feature type="non-terminal residue" evidence="1">
    <location>
        <position position="1"/>
    </location>
</feature>
<dbReference type="GeneID" id="59254601"/>
<reference evidence="1 2" key="1">
    <citation type="journal article" date="2020" name="Phytopathology">
        <title>A high-quality genome resource of Botrytis fragariae, a new and rapidly spreading fungal pathogen causing strawberry gray mold in the U.S.A.</title>
        <authorList>
            <person name="Wu Y."/>
            <person name="Saski C.A."/>
            <person name="Schnabel G."/>
            <person name="Xiao S."/>
            <person name="Hu M."/>
        </authorList>
    </citation>
    <scope>NUCLEOTIDE SEQUENCE [LARGE SCALE GENOMIC DNA]</scope>
    <source>
        <strain evidence="1 2">BVB16</strain>
    </source>
</reference>
<proteinExistence type="predicted"/>
<comment type="caution">
    <text evidence="1">The sequence shown here is derived from an EMBL/GenBank/DDBJ whole genome shotgun (WGS) entry which is preliminary data.</text>
</comment>
<dbReference type="Proteomes" id="UP000531561">
    <property type="component" value="Unassembled WGS sequence"/>
</dbReference>
<sequence length="88" mass="9938">NYFACNSNFQADLPGARIWYRLGTTSQWTSTSSKTSQDDHLGLEHGIDLSWTVGVKSIPDDIIQGGKEKEKGKPLFLHLKYITRIVRT</sequence>
<dbReference type="AlphaFoldDB" id="A0A8H6EN20"/>
<dbReference type="EMBL" id="JABFCT010000002">
    <property type="protein sequence ID" value="KAF5878297.1"/>
    <property type="molecule type" value="Genomic_DNA"/>
</dbReference>